<evidence type="ECO:0000256" key="1">
    <source>
        <dbReference type="ARBA" id="ARBA00022737"/>
    </source>
</evidence>
<dbReference type="PROSITE" id="PS50005">
    <property type="entry name" value="TPR"/>
    <property type="match status" value="1"/>
</dbReference>
<dbReference type="InterPro" id="IPR046960">
    <property type="entry name" value="PPR_At4g14850-like_plant"/>
</dbReference>
<gene>
    <name evidence="4" type="ORF">Scep_000107</name>
</gene>
<name>A0AAP0L5R7_9MAGN</name>
<dbReference type="InterPro" id="IPR011990">
    <property type="entry name" value="TPR-like_helical_dom_sf"/>
</dbReference>
<dbReference type="FunFam" id="1.25.40.10:FF:000073">
    <property type="entry name" value="Pentatricopeptide repeat-containing protein chloroplastic"/>
    <property type="match status" value="1"/>
</dbReference>
<protein>
    <recommendedName>
        <fullName evidence="6">Pentatricopeptide repeat-containing protein</fullName>
    </recommendedName>
</protein>
<feature type="repeat" description="PPR" evidence="3">
    <location>
        <begin position="591"/>
        <end position="625"/>
    </location>
</feature>
<dbReference type="FunFam" id="1.25.40.10:FF:000381">
    <property type="entry name" value="Pentatricopeptide repeat-containing protein"/>
    <property type="match status" value="1"/>
</dbReference>
<feature type="repeat" description="PPR" evidence="3">
    <location>
        <begin position="187"/>
        <end position="222"/>
    </location>
</feature>
<evidence type="ECO:0000313" key="4">
    <source>
        <dbReference type="EMBL" id="KAK9164916.1"/>
    </source>
</evidence>
<dbReference type="GO" id="GO:0009451">
    <property type="term" value="P:RNA modification"/>
    <property type="evidence" value="ECO:0007669"/>
    <property type="project" value="InterPro"/>
</dbReference>
<dbReference type="Pfam" id="PF01535">
    <property type="entry name" value="PPR"/>
    <property type="match status" value="5"/>
</dbReference>
<evidence type="ECO:0008006" key="6">
    <source>
        <dbReference type="Google" id="ProtNLM"/>
    </source>
</evidence>
<dbReference type="Pfam" id="PF13041">
    <property type="entry name" value="PPR_2"/>
    <property type="match status" value="4"/>
</dbReference>
<dbReference type="PROSITE" id="PS51375">
    <property type="entry name" value="PPR"/>
    <property type="match status" value="7"/>
</dbReference>
<dbReference type="NCBIfam" id="TIGR00756">
    <property type="entry name" value="PPR"/>
    <property type="match status" value="4"/>
</dbReference>
<dbReference type="AlphaFoldDB" id="A0AAP0L5R7"/>
<evidence type="ECO:0000256" key="3">
    <source>
        <dbReference type="PROSITE-ProRule" id="PRU00708"/>
    </source>
</evidence>
<feature type="repeat" description="PPR" evidence="3">
    <location>
        <begin position="321"/>
        <end position="355"/>
    </location>
</feature>
<dbReference type="InterPro" id="IPR002885">
    <property type="entry name" value="PPR_rpt"/>
</dbReference>
<evidence type="ECO:0000313" key="5">
    <source>
        <dbReference type="Proteomes" id="UP001419268"/>
    </source>
</evidence>
<keyword evidence="1" id="KW-0677">Repeat</keyword>
<feature type="repeat" description="TPR" evidence="2">
    <location>
        <begin position="86"/>
        <end position="119"/>
    </location>
</feature>
<dbReference type="Proteomes" id="UP001419268">
    <property type="component" value="Unassembled WGS sequence"/>
</dbReference>
<dbReference type="InterPro" id="IPR019734">
    <property type="entry name" value="TPR_rpt"/>
</dbReference>
<dbReference type="InterPro" id="IPR046848">
    <property type="entry name" value="E_motif"/>
</dbReference>
<dbReference type="SUPFAM" id="SSF48452">
    <property type="entry name" value="TPR-like"/>
    <property type="match status" value="1"/>
</dbReference>
<evidence type="ECO:0000256" key="2">
    <source>
        <dbReference type="PROSITE-ProRule" id="PRU00339"/>
    </source>
</evidence>
<proteinExistence type="predicted"/>
<feature type="repeat" description="PPR" evidence="3">
    <location>
        <begin position="85"/>
        <end position="119"/>
    </location>
</feature>
<feature type="repeat" description="PPR" evidence="3">
    <location>
        <begin position="387"/>
        <end position="418"/>
    </location>
</feature>
<dbReference type="FunFam" id="1.25.40.10:FF:000090">
    <property type="entry name" value="Pentatricopeptide repeat-containing protein, chloroplastic"/>
    <property type="match status" value="1"/>
</dbReference>
<dbReference type="EMBL" id="JBBNAG010000001">
    <property type="protein sequence ID" value="KAK9164916.1"/>
    <property type="molecule type" value="Genomic_DNA"/>
</dbReference>
<organism evidence="4 5">
    <name type="scientific">Stephania cephalantha</name>
    <dbReference type="NCBI Taxonomy" id="152367"/>
    <lineage>
        <taxon>Eukaryota</taxon>
        <taxon>Viridiplantae</taxon>
        <taxon>Streptophyta</taxon>
        <taxon>Embryophyta</taxon>
        <taxon>Tracheophyta</taxon>
        <taxon>Spermatophyta</taxon>
        <taxon>Magnoliopsida</taxon>
        <taxon>Ranunculales</taxon>
        <taxon>Menispermaceae</taxon>
        <taxon>Menispermoideae</taxon>
        <taxon>Cissampelideae</taxon>
        <taxon>Stephania</taxon>
    </lineage>
</organism>
<feature type="repeat" description="PPR" evidence="3">
    <location>
        <begin position="725"/>
        <end position="759"/>
    </location>
</feature>
<keyword evidence="5" id="KW-1185">Reference proteome</keyword>
<sequence length="775" mass="87037">MLIRPFFALRCRSYHNTTIALTEQTQLLLQNHSNSLTKCKQIHANLIVSNAISNTFTSNTLINHYSRSRDLSHAHLLFNQTLHKNVVTWTSMMSAYTRNGQFKKALQLFEQMLHSDQKPNQCTLSVAIRACTSSGYLQLGLQIHGLVLCYGFESDEFAGSSLVDMYFKIGAFLDDASRVFFGLRYRDCVAWNVMIHGFSEAGNVGEVKRLVSEMRVADGLRPNDFTFVSLLRYCGCLIEVEEVHGLIFKSGTEFDPVVGSALVDSYGKCGDCDSSEKIAASMEHKDVFAWSSMISCYWRNGRGREAIVLFRDMCREGQKPDQHTLSSVLKACVENGEMEIGIQVHSQMIKNGYQGDQFVASVLSILYADFSEMGDAEKVFRRISSKDIVSWNAMIMGYAKKKGCVSSCVEIYNELRRTINLKPDGATLVAALKCCSSNSDLETGRQLHAETIKLGHSKKTSVVNSVIHMYSECEAVEDACRAFDALIEKDDISWSSIIGCHAQNGLELQALMLCKDMLSDGFLLSCYTIPSCVTACSVLAAMDLGKQFHSFVVKLGFHNDIYVGSSVIDMYAKCGSMEDSIKAFDEQDNPVVGTFNALISGLAQHGRVDEVIREFNKMDEMDILPNKITFLAVLSACSHVGLVEESIFFFELMQQKYGLEPETEHYSCLVDVFGRAGRLEEAYQIMPKNMGDSTWRTLLSASRTHRNMWIGEKSAKKMLELEIKDHASYVLLSNLYSGEGRWKEAQEIRQRMVEVGIRKDPGSSWFIIRDRVHDF</sequence>
<reference evidence="4 5" key="1">
    <citation type="submission" date="2024-01" db="EMBL/GenBank/DDBJ databases">
        <title>Genome assemblies of Stephania.</title>
        <authorList>
            <person name="Yang L."/>
        </authorList>
    </citation>
    <scope>NUCLEOTIDE SEQUENCE [LARGE SCALE GENOMIC DNA]</scope>
    <source>
        <strain evidence="4">JXDWG</strain>
        <tissue evidence="4">Leaf</tissue>
    </source>
</reference>
<comment type="caution">
    <text evidence="4">The sequence shown here is derived from an EMBL/GenBank/DDBJ whole genome shotgun (WGS) entry which is preliminary data.</text>
</comment>
<dbReference type="Pfam" id="PF20431">
    <property type="entry name" value="E_motif"/>
    <property type="match status" value="1"/>
</dbReference>
<accession>A0AAP0L5R7</accession>
<dbReference type="Gene3D" id="1.25.40.10">
    <property type="entry name" value="Tetratricopeptide repeat domain"/>
    <property type="match status" value="5"/>
</dbReference>
<feature type="repeat" description="PPR" evidence="3">
    <location>
        <begin position="286"/>
        <end position="320"/>
    </location>
</feature>
<keyword evidence="2" id="KW-0802">TPR repeat</keyword>
<dbReference type="GO" id="GO:0003729">
    <property type="term" value="F:mRNA binding"/>
    <property type="evidence" value="ECO:0007669"/>
    <property type="project" value="UniProtKB-ARBA"/>
</dbReference>
<dbReference type="PANTHER" id="PTHR47926">
    <property type="entry name" value="PENTATRICOPEPTIDE REPEAT-CONTAINING PROTEIN"/>
    <property type="match status" value="1"/>
</dbReference>